<keyword evidence="2" id="KW-1185">Reference proteome</keyword>
<name>A0ACC0U1A4_9AGAM</name>
<evidence type="ECO:0000313" key="1">
    <source>
        <dbReference type="EMBL" id="KAI9457518.1"/>
    </source>
</evidence>
<dbReference type="Proteomes" id="UP001207468">
    <property type="component" value="Unassembled WGS sequence"/>
</dbReference>
<accession>A0ACC0U1A4</accession>
<comment type="caution">
    <text evidence="1">The sequence shown here is derived from an EMBL/GenBank/DDBJ whole genome shotgun (WGS) entry which is preliminary data.</text>
</comment>
<gene>
    <name evidence="1" type="ORF">F5148DRAFT_1322352</name>
</gene>
<dbReference type="EMBL" id="JAGFNK010000220">
    <property type="protein sequence ID" value="KAI9457518.1"/>
    <property type="molecule type" value="Genomic_DNA"/>
</dbReference>
<reference evidence="1" key="1">
    <citation type="submission" date="2021-03" db="EMBL/GenBank/DDBJ databases">
        <title>Evolutionary priming and transition to the ectomycorrhizal habit in an iconic lineage of mushroom-forming fungi: is preadaptation a requirement?</title>
        <authorList>
            <consortium name="DOE Joint Genome Institute"/>
            <person name="Looney B.P."/>
            <person name="Miyauchi S."/>
            <person name="Morin E."/>
            <person name="Drula E."/>
            <person name="Courty P.E."/>
            <person name="Chicoki N."/>
            <person name="Fauchery L."/>
            <person name="Kohler A."/>
            <person name="Kuo A."/>
            <person name="LaButti K."/>
            <person name="Pangilinan J."/>
            <person name="Lipzen A."/>
            <person name="Riley R."/>
            <person name="Andreopoulos W."/>
            <person name="He G."/>
            <person name="Johnson J."/>
            <person name="Barry K.W."/>
            <person name="Grigoriev I.V."/>
            <person name="Nagy L."/>
            <person name="Hibbett D."/>
            <person name="Henrissat B."/>
            <person name="Matheny P.B."/>
            <person name="Labbe J."/>
            <person name="Martin A.F."/>
        </authorList>
    </citation>
    <scope>NUCLEOTIDE SEQUENCE</scope>
    <source>
        <strain evidence="1">BPL698</strain>
    </source>
</reference>
<protein>
    <submittedName>
        <fullName evidence="1">Mannose-6-phosphatase</fullName>
    </submittedName>
</protein>
<evidence type="ECO:0000313" key="2">
    <source>
        <dbReference type="Proteomes" id="UP001207468"/>
    </source>
</evidence>
<proteinExistence type="predicted"/>
<sequence>MSPFSISVRLATWNLRFDAQPDSIPVAASLAALPDPRAAPLQVLLGEQPWSDRRVRVAQRLWASHVDLVGFQEALIRQVRDLEELMDNEFAWVGVGRDDGIAAGEFNPIFYRRTAFTLLETDTFWLSHEPFKPGSRFPGAGSPRLATFALFRLSAPAGNPPRNVALINLHLDNVSDAQRRFGAAMVLHRARFEAYERPEVPLLVTGDFNSSTSGPDSGAYAVLTGTAPAPTIPDEFARRFPFPSRPNAAGLVMHDLRVVAPRPFVGGDWATFTDFWHRKDDQELIDFVFGRSDGGWKAKGAFIETALSDDGMLASDHRPVVTDVVIS</sequence>
<organism evidence="1 2">
    <name type="scientific">Russula earlei</name>
    <dbReference type="NCBI Taxonomy" id="71964"/>
    <lineage>
        <taxon>Eukaryota</taxon>
        <taxon>Fungi</taxon>
        <taxon>Dikarya</taxon>
        <taxon>Basidiomycota</taxon>
        <taxon>Agaricomycotina</taxon>
        <taxon>Agaricomycetes</taxon>
        <taxon>Russulales</taxon>
        <taxon>Russulaceae</taxon>
        <taxon>Russula</taxon>
    </lineage>
</organism>